<evidence type="ECO:0000313" key="5">
    <source>
        <dbReference type="Proteomes" id="UP000307087"/>
    </source>
</evidence>
<dbReference type="Pfam" id="PF00583">
    <property type="entry name" value="Acetyltransf_1"/>
    <property type="match status" value="1"/>
</dbReference>
<keyword evidence="5" id="KW-1185">Reference proteome</keyword>
<dbReference type="InterPro" id="IPR050832">
    <property type="entry name" value="Bact_Acetyltransf"/>
</dbReference>
<keyword evidence="2" id="KW-0012">Acyltransferase</keyword>
<dbReference type="CDD" id="cd04301">
    <property type="entry name" value="NAT_SF"/>
    <property type="match status" value="1"/>
</dbReference>
<dbReference type="OrthoDB" id="9805924at2"/>
<evidence type="ECO:0000313" key="4">
    <source>
        <dbReference type="EMBL" id="THV18316.1"/>
    </source>
</evidence>
<organism evidence="4 5">
    <name type="scientific">Nocardioides caeni</name>
    <dbReference type="NCBI Taxonomy" id="574700"/>
    <lineage>
        <taxon>Bacteria</taxon>
        <taxon>Bacillati</taxon>
        <taxon>Actinomycetota</taxon>
        <taxon>Actinomycetes</taxon>
        <taxon>Propionibacteriales</taxon>
        <taxon>Nocardioidaceae</taxon>
        <taxon>Nocardioides</taxon>
    </lineage>
</organism>
<dbReference type="AlphaFoldDB" id="A0A4V4HLI4"/>
<reference evidence="4 5" key="1">
    <citation type="journal article" date="2009" name="Int. J. Syst. Evol. Microbiol.">
        <title>Nocardioides caeni sp. nov., isolated from wastewater.</title>
        <authorList>
            <person name="Yoon J.H."/>
            <person name="Kang S.J."/>
            <person name="Park S."/>
            <person name="Kim W."/>
            <person name="Oh T.K."/>
        </authorList>
    </citation>
    <scope>NUCLEOTIDE SEQUENCE [LARGE SCALE GENOMIC DNA]</scope>
    <source>
        <strain evidence="4 5">DSM 23134</strain>
    </source>
</reference>
<dbReference type="GO" id="GO:0016747">
    <property type="term" value="F:acyltransferase activity, transferring groups other than amino-acyl groups"/>
    <property type="evidence" value="ECO:0007669"/>
    <property type="project" value="InterPro"/>
</dbReference>
<dbReference type="InterPro" id="IPR016181">
    <property type="entry name" value="Acyl_CoA_acyltransferase"/>
</dbReference>
<dbReference type="Gene3D" id="3.40.630.30">
    <property type="match status" value="1"/>
</dbReference>
<gene>
    <name evidence="4" type="ORF">E9934_01385</name>
</gene>
<dbReference type="PANTHER" id="PTHR43877">
    <property type="entry name" value="AMINOALKYLPHOSPHONATE N-ACETYLTRANSFERASE-RELATED-RELATED"/>
    <property type="match status" value="1"/>
</dbReference>
<dbReference type="InterPro" id="IPR000182">
    <property type="entry name" value="GNAT_dom"/>
</dbReference>
<dbReference type="PROSITE" id="PS51186">
    <property type="entry name" value="GNAT"/>
    <property type="match status" value="1"/>
</dbReference>
<keyword evidence="1 4" id="KW-0808">Transferase</keyword>
<proteinExistence type="predicted"/>
<dbReference type="SUPFAM" id="SSF55729">
    <property type="entry name" value="Acyl-CoA N-acyltransferases (Nat)"/>
    <property type="match status" value="1"/>
</dbReference>
<dbReference type="Proteomes" id="UP000307087">
    <property type="component" value="Unassembled WGS sequence"/>
</dbReference>
<protein>
    <submittedName>
        <fullName evidence="4">GNAT family N-acetyltransferase</fullName>
    </submittedName>
</protein>
<evidence type="ECO:0000256" key="1">
    <source>
        <dbReference type="ARBA" id="ARBA00022679"/>
    </source>
</evidence>
<sequence length="174" mass="19061">MTAPAVRRCGVADAEVLGRLLFDFNTEFETETDSAAVLAERFGRLLPREEVVAVVAESAGSAQGFAFLTLRPAIWFDGPVAQLEELYVVPPLRDGGIGTALLDEARRLVRQAGAPEMHINVDEVDTDTRRFYERHGFRNIEDGVDYRMLCYIGSTTWPTSSTSSPSSTSSTSPT</sequence>
<evidence type="ECO:0000256" key="2">
    <source>
        <dbReference type="ARBA" id="ARBA00023315"/>
    </source>
</evidence>
<feature type="domain" description="N-acetyltransferase" evidence="3">
    <location>
        <begin position="4"/>
        <end position="158"/>
    </location>
</feature>
<dbReference type="EMBL" id="STGW01000001">
    <property type="protein sequence ID" value="THV18316.1"/>
    <property type="molecule type" value="Genomic_DNA"/>
</dbReference>
<name>A0A4V4HLI4_9ACTN</name>
<evidence type="ECO:0000259" key="3">
    <source>
        <dbReference type="PROSITE" id="PS51186"/>
    </source>
</evidence>
<accession>A0A4V4HLI4</accession>
<comment type="caution">
    <text evidence="4">The sequence shown here is derived from an EMBL/GenBank/DDBJ whole genome shotgun (WGS) entry which is preliminary data.</text>
</comment>